<dbReference type="InterPro" id="IPR008538">
    <property type="entry name" value="Uma2"/>
</dbReference>
<dbReference type="Gene3D" id="3.90.1570.10">
    <property type="entry name" value="tt1808, chain A"/>
    <property type="match status" value="1"/>
</dbReference>
<dbReference type="SUPFAM" id="SSF52980">
    <property type="entry name" value="Restriction endonuclease-like"/>
    <property type="match status" value="1"/>
</dbReference>
<sequence length="196" mass="22126">MKQVDSMAYQLPTATAMRMTSDEFLLWSPNDDKRYELIDGHVIQMTTSIDRHQTVAGNLWAEFRAHLRGKPCTAYMALDVHIDESNCLVPDVFVSCGTADRNRPRGKSNVPLVVEVLSPSTAAFDRKGKFARYRRMSALREYMLVDVEKLATVVHRRCEDGAWEIFRYSAPAIVRLASIGLDIASDLIFADLERAA</sequence>
<feature type="domain" description="Putative restriction endonuclease" evidence="1">
    <location>
        <begin position="22"/>
        <end position="170"/>
    </location>
</feature>
<dbReference type="PANTHER" id="PTHR36558">
    <property type="entry name" value="GLR1098 PROTEIN"/>
    <property type="match status" value="1"/>
</dbReference>
<dbReference type="CDD" id="cd06260">
    <property type="entry name" value="DUF820-like"/>
    <property type="match status" value="1"/>
</dbReference>
<gene>
    <name evidence="2" type="ORF">CS062_06725</name>
</gene>
<evidence type="ECO:0000313" key="3">
    <source>
        <dbReference type="Proteomes" id="UP000231501"/>
    </source>
</evidence>
<dbReference type="PANTHER" id="PTHR36558:SF1">
    <property type="entry name" value="RESTRICTION ENDONUCLEASE DOMAIN-CONTAINING PROTEIN-RELATED"/>
    <property type="match status" value="1"/>
</dbReference>
<dbReference type="InterPro" id="IPR012296">
    <property type="entry name" value="Nuclease_put_TT1808"/>
</dbReference>
<dbReference type="InterPro" id="IPR011335">
    <property type="entry name" value="Restrct_endonuc-II-like"/>
</dbReference>
<dbReference type="EMBL" id="PEOG01000014">
    <property type="protein sequence ID" value="PIM53982.1"/>
    <property type="molecule type" value="Genomic_DNA"/>
</dbReference>
<keyword evidence="3" id="KW-1185">Reference proteome</keyword>
<comment type="caution">
    <text evidence="2">The sequence shown here is derived from an EMBL/GenBank/DDBJ whole genome shotgun (WGS) entry which is preliminary data.</text>
</comment>
<reference evidence="2 3" key="1">
    <citation type="submission" date="2017-11" db="EMBL/GenBank/DDBJ databases">
        <title>Draft genome sequence of Mitsuaria sp. HWN-4.</title>
        <authorList>
            <person name="Gundlapally S.R."/>
        </authorList>
    </citation>
    <scope>NUCLEOTIDE SEQUENCE [LARGE SCALE GENOMIC DNA]</scope>
    <source>
        <strain evidence="2 3">HWN-4</strain>
    </source>
</reference>
<dbReference type="Proteomes" id="UP000231501">
    <property type="component" value="Unassembled WGS sequence"/>
</dbReference>
<protein>
    <recommendedName>
        <fullName evidence="1">Putative restriction endonuclease domain-containing protein</fullName>
    </recommendedName>
</protein>
<dbReference type="Pfam" id="PF05685">
    <property type="entry name" value="Uma2"/>
    <property type="match status" value="1"/>
</dbReference>
<organism evidence="2 3">
    <name type="scientific">Roseateles chitinivorans</name>
    <dbReference type="NCBI Taxonomy" id="2917965"/>
    <lineage>
        <taxon>Bacteria</taxon>
        <taxon>Pseudomonadati</taxon>
        <taxon>Pseudomonadota</taxon>
        <taxon>Betaproteobacteria</taxon>
        <taxon>Burkholderiales</taxon>
        <taxon>Sphaerotilaceae</taxon>
        <taxon>Roseateles</taxon>
    </lineage>
</organism>
<evidence type="ECO:0000259" key="1">
    <source>
        <dbReference type="Pfam" id="PF05685"/>
    </source>
</evidence>
<accession>A0A2G9CCC4</accession>
<proteinExistence type="predicted"/>
<name>A0A2G9CCC4_9BURK</name>
<evidence type="ECO:0000313" key="2">
    <source>
        <dbReference type="EMBL" id="PIM53982.1"/>
    </source>
</evidence>
<dbReference type="AlphaFoldDB" id="A0A2G9CCC4"/>